<dbReference type="SUPFAM" id="SSF49265">
    <property type="entry name" value="Fibronectin type III"/>
    <property type="match status" value="1"/>
</dbReference>
<dbReference type="AlphaFoldDB" id="A0AAV1LLP4"/>
<proteinExistence type="predicted"/>
<dbReference type="InterPro" id="IPR003598">
    <property type="entry name" value="Ig_sub2"/>
</dbReference>
<keyword evidence="10" id="KW-1185">Reference proteome</keyword>
<evidence type="ECO:0000256" key="7">
    <source>
        <dbReference type="SAM" id="Phobius"/>
    </source>
</evidence>
<evidence type="ECO:0000256" key="1">
    <source>
        <dbReference type="ARBA" id="ARBA00004167"/>
    </source>
</evidence>
<dbReference type="InterPro" id="IPR036116">
    <property type="entry name" value="FN3_sf"/>
</dbReference>
<dbReference type="InterPro" id="IPR013783">
    <property type="entry name" value="Ig-like_fold"/>
</dbReference>
<keyword evidence="2 7" id="KW-0812">Transmembrane</keyword>
<comment type="subcellular location">
    <subcellularLocation>
        <location evidence="1">Membrane</location>
        <topology evidence="1">Single-pass membrane protein</topology>
    </subcellularLocation>
</comment>
<dbReference type="Gene3D" id="2.60.40.10">
    <property type="entry name" value="Immunoglobulins"/>
    <property type="match status" value="5"/>
</dbReference>
<dbReference type="InterPro" id="IPR003599">
    <property type="entry name" value="Ig_sub"/>
</dbReference>
<evidence type="ECO:0000259" key="8">
    <source>
        <dbReference type="PROSITE" id="PS50835"/>
    </source>
</evidence>
<gene>
    <name evidence="9" type="ORF">PARMNEM_LOCUS14525</name>
</gene>
<feature type="domain" description="Ig-like" evidence="8">
    <location>
        <begin position="456"/>
        <end position="545"/>
    </location>
</feature>
<reference evidence="9 10" key="1">
    <citation type="submission" date="2023-11" db="EMBL/GenBank/DDBJ databases">
        <authorList>
            <person name="Hedman E."/>
            <person name="Englund M."/>
            <person name="Stromberg M."/>
            <person name="Nyberg Akerstrom W."/>
            <person name="Nylinder S."/>
            <person name="Jareborg N."/>
            <person name="Kallberg Y."/>
            <person name="Kronander E."/>
        </authorList>
    </citation>
    <scope>NUCLEOTIDE SEQUENCE [LARGE SCALE GENOMIC DNA]</scope>
</reference>
<feature type="domain" description="Ig-like" evidence="8">
    <location>
        <begin position="261"/>
        <end position="356"/>
    </location>
</feature>
<evidence type="ECO:0000256" key="2">
    <source>
        <dbReference type="ARBA" id="ARBA00022692"/>
    </source>
</evidence>
<dbReference type="PANTHER" id="PTHR23278">
    <property type="entry name" value="SIDESTEP PROTEIN"/>
    <property type="match status" value="1"/>
</dbReference>
<dbReference type="Pfam" id="PF07686">
    <property type="entry name" value="V-set"/>
    <property type="match status" value="1"/>
</dbReference>
<feature type="region of interest" description="Disordered" evidence="6">
    <location>
        <begin position="924"/>
        <end position="955"/>
    </location>
</feature>
<dbReference type="Pfam" id="PF08205">
    <property type="entry name" value="C2-set_2"/>
    <property type="match status" value="1"/>
</dbReference>
<evidence type="ECO:0000256" key="5">
    <source>
        <dbReference type="ARBA" id="ARBA00023157"/>
    </source>
</evidence>
<sequence>MHKLPVRNVVNKRNDVSSSIMIVSRTQLVLFFALLHYRAESQQEVLIEESLEVESVQGPTGGRVELPCDVSPALSADKVGLVIWYKQGHETPIYSLDAREGITSQWSDPSTLGNRATFRTNTTPAVLVLNKLRPEDSGQYRCRVDFIKSPTKNSRLNLTVLIPPDRLIVISEGNDEVHGNILGPYDEGAEVNLTCIAVGGRPIARVSWWKSHALLANSEARATVSLKLHRPDFGTDITCQAVTDPSIPPLSNRLSIDMNLPPLSVRIQGGKRPLVAGQSTELTCQVVGARPKPVISWWKGGTKLTTVRDSTSMDGNITISVLTFVPAIEDAGRVLSCRAAQPKISHTTREDGWKMEIQHLPVVTLKFGANLDADKVVEGSDIYLDCRVRANPWYSNVHFTHNGITVKAGPGVLLANQTLVLQHVSRQAAGPYVCSATNILGDGFSSPLILDVKYAPTCKSEQPINIRAARGEVVEIECIVDANPKVSLTFQWWFNSTTHAKRELKISPLNVQNQAGTILYVVNSSADYGWVQCVASNLVGSQTLPCVYHILPAEKPSAVRNCDITNVTYDSLTLNCTPGHDGGVRQTFFLEVFDKTTGMLLRNISNEEPLFEVPGLSTSGVLALSIRSYNSKGLSEAFTLACSLLQYPERRTAQVPVKVELTTLLITVLAAVVIITIMAAVSAAVCYCKYCNNREDTNEKAKRSQEESLNVLLTGEKKTDSADSLDKNPDIIPLNTKLSDTCSNKSSNTDYSSVRPLISTTNVDEFEIPNRFNAHYNHAINSTYQYEHPLRYRIPNFQPSLAPMPNIGTNVYRQPFHNVYEDWLRYKNALPLDSSHLLPLEQLRPPEEYISPPPPVLSDLCPNPNSQCHLQESHLREMGQRHSSNESNPALSQNLKMSDLPSVRVHSESSSAYFNKFGVATNTIPRMKGTNTMSPKPRLKEMKLDSTKSTETETD</sequence>
<dbReference type="EMBL" id="CAVLGL010000091">
    <property type="protein sequence ID" value="CAK1594969.1"/>
    <property type="molecule type" value="Genomic_DNA"/>
</dbReference>
<dbReference type="InterPro" id="IPR036179">
    <property type="entry name" value="Ig-like_dom_sf"/>
</dbReference>
<name>A0AAV1LLP4_9NEOP</name>
<evidence type="ECO:0000313" key="9">
    <source>
        <dbReference type="EMBL" id="CAK1594969.1"/>
    </source>
</evidence>
<dbReference type="InterPro" id="IPR007110">
    <property type="entry name" value="Ig-like_dom"/>
</dbReference>
<dbReference type="SMART" id="SM00408">
    <property type="entry name" value="IGc2"/>
    <property type="match status" value="3"/>
</dbReference>
<dbReference type="InterPro" id="IPR013162">
    <property type="entry name" value="CD80_C2-set"/>
</dbReference>
<dbReference type="SMART" id="SM00409">
    <property type="entry name" value="IG"/>
    <property type="match status" value="4"/>
</dbReference>
<keyword evidence="3 7" id="KW-1133">Transmembrane helix</keyword>
<evidence type="ECO:0000313" key="10">
    <source>
        <dbReference type="Proteomes" id="UP001314205"/>
    </source>
</evidence>
<feature type="domain" description="Ig-like" evidence="8">
    <location>
        <begin position="361"/>
        <end position="451"/>
    </location>
</feature>
<dbReference type="SUPFAM" id="SSF48726">
    <property type="entry name" value="Immunoglobulin"/>
    <property type="match status" value="5"/>
</dbReference>
<dbReference type="InterPro" id="IPR013106">
    <property type="entry name" value="Ig_V-set"/>
</dbReference>
<feature type="compositionally biased region" description="Polar residues" evidence="6">
    <location>
        <begin position="924"/>
        <end position="934"/>
    </location>
</feature>
<evidence type="ECO:0000256" key="4">
    <source>
        <dbReference type="ARBA" id="ARBA00023136"/>
    </source>
</evidence>
<evidence type="ECO:0000256" key="3">
    <source>
        <dbReference type="ARBA" id="ARBA00022989"/>
    </source>
</evidence>
<accession>A0AAV1LLP4</accession>
<feature type="domain" description="Ig-like" evidence="8">
    <location>
        <begin position="164"/>
        <end position="255"/>
    </location>
</feature>
<dbReference type="GO" id="GO:0016020">
    <property type="term" value="C:membrane"/>
    <property type="evidence" value="ECO:0007669"/>
    <property type="project" value="UniProtKB-SubCell"/>
</dbReference>
<evidence type="ECO:0000256" key="6">
    <source>
        <dbReference type="SAM" id="MobiDB-lite"/>
    </source>
</evidence>
<feature type="domain" description="Ig-like" evidence="8">
    <location>
        <begin position="43"/>
        <end position="159"/>
    </location>
</feature>
<protein>
    <recommendedName>
        <fullName evidence="8">Ig-like domain-containing protein</fullName>
    </recommendedName>
</protein>
<keyword evidence="5" id="KW-1015">Disulfide bond</keyword>
<dbReference type="Pfam" id="PF13927">
    <property type="entry name" value="Ig_3"/>
    <property type="match status" value="1"/>
</dbReference>
<comment type="caution">
    <text evidence="9">The sequence shown here is derived from an EMBL/GenBank/DDBJ whole genome shotgun (WGS) entry which is preliminary data.</text>
</comment>
<dbReference type="SMART" id="SM00406">
    <property type="entry name" value="IGv"/>
    <property type="match status" value="1"/>
</dbReference>
<keyword evidence="4 7" id="KW-0472">Membrane</keyword>
<dbReference type="Proteomes" id="UP001314205">
    <property type="component" value="Unassembled WGS sequence"/>
</dbReference>
<feature type="compositionally biased region" description="Basic and acidic residues" evidence="6">
    <location>
        <begin position="938"/>
        <end position="955"/>
    </location>
</feature>
<dbReference type="PROSITE" id="PS50835">
    <property type="entry name" value="IG_LIKE"/>
    <property type="match status" value="5"/>
</dbReference>
<organism evidence="9 10">
    <name type="scientific">Parnassius mnemosyne</name>
    <name type="common">clouded apollo</name>
    <dbReference type="NCBI Taxonomy" id="213953"/>
    <lineage>
        <taxon>Eukaryota</taxon>
        <taxon>Metazoa</taxon>
        <taxon>Ecdysozoa</taxon>
        <taxon>Arthropoda</taxon>
        <taxon>Hexapoda</taxon>
        <taxon>Insecta</taxon>
        <taxon>Pterygota</taxon>
        <taxon>Neoptera</taxon>
        <taxon>Endopterygota</taxon>
        <taxon>Lepidoptera</taxon>
        <taxon>Glossata</taxon>
        <taxon>Ditrysia</taxon>
        <taxon>Papilionoidea</taxon>
        <taxon>Papilionidae</taxon>
        <taxon>Parnassiinae</taxon>
        <taxon>Parnassini</taxon>
        <taxon>Parnassius</taxon>
        <taxon>Driopa</taxon>
    </lineage>
</organism>
<dbReference type="PANTHER" id="PTHR23278:SF19">
    <property type="entry name" value="OBSCURIN"/>
    <property type="match status" value="1"/>
</dbReference>
<feature type="transmembrane region" description="Helical" evidence="7">
    <location>
        <begin position="661"/>
        <end position="685"/>
    </location>
</feature>